<sequence length="167" mass="18884">MTALSSHQHEANDDTMEIIEQCLTSAEWGAERSDEKSVNCAAPTRWGECGGLFVLRDEPRAVHFSLSVDMRAPNTRRFAVLELLSMVNERLWIGHFEYWSDEGIIMYRHTLPLLYREAPEKGEVEAVMHASAEAIERFLPAFNFVIWAGKSPKQALEAALFDTLGEA</sequence>
<reference evidence="2" key="1">
    <citation type="journal article" date="2011" name="J. Bacteriol.">
        <title>Genome sequences of eight morphologically diverse alphaproteobacteria.</title>
        <authorList>
            <consortium name="US DOE Joint Genome Institute"/>
            <person name="Brown P.J."/>
            <person name="Kysela D.T."/>
            <person name="Buechlein A."/>
            <person name="Hemmerich C."/>
            <person name="Brun Y.V."/>
        </authorList>
    </citation>
    <scope>NUCLEOTIDE SEQUENCE [LARGE SCALE GENOMIC DNA]</scope>
    <source>
        <strain evidence="2">ATCC 49814 / DSM 5838 / IFAM 1418</strain>
    </source>
</reference>
<dbReference type="EMBL" id="CP001678">
    <property type="protein sequence ID" value="ACT58012.1"/>
    <property type="molecule type" value="Genomic_DNA"/>
</dbReference>
<dbReference type="AlphaFoldDB" id="C6XLV6"/>
<name>C6XLV6_HIRBI</name>
<dbReference type="KEGG" id="hba:Hbal_0310"/>
<dbReference type="OrthoDB" id="9792176at2"/>
<evidence type="ECO:0008006" key="3">
    <source>
        <dbReference type="Google" id="ProtNLM"/>
    </source>
</evidence>
<keyword evidence="2" id="KW-1185">Reference proteome</keyword>
<dbReference type="Pfam" id="PF10722">
    <property type="entry name" value="YbjN"/>
    <property type="match status" value="1"/>
</dbReference>
<protein>
    <recommendedName>
        <fullName evidence="3">YbjN domain-containing protein</fullName>
    </recommendedName>
</protein>
<dbReference type="CDD" id="cd17033">
    <property type="entry name" value="DR1245-like"/>
    <property type="match status" value="1"/>
</dbReference>
<dbReference type="Proteomes" id="UP000002745">
    <property type="component" value="Chromosome"/>
</dbReference>
<gene>
    <name evidence="1" type="ordered locus">Hbal_0310</name>
</gene>
<dbReference type="RefSeq" id="WP_012778170.1">
    <property type="nucleotide sequence ID" value="NC_012982.1"/>
</dbReference>
<proteinExistence type="predicted"/>
<dbReference type="STRING" id="582402.Hbal_0310"/>
<organism evidence="1 2">
    <name type="scientific">Hirschia baltica (strain ATCC 49814 / DSM 5838 / IFAM 1418)</name>
    <dbReference type="NCBI Taxonomy" id="582402"/>
    <lineage>
        <taxon>Bacteria</taxon>
        <taxon>Pseudomonadati</taxon>
        <taxon>Pseudomonadota</taxon>
        <taxon>Alphaproteobacteria</taxon>
        <taxon>Hyphomonadales</taxon>
        <taxon>Hyphomonadaceae</taxon>
        <taxon>Hirschia</taxon>
    </lineage>
</organism>
<dbReference type="HOGENOM" id="CLU_109255_0_0_5"/>
<evidence type="ECO:0000313" key="2">
    <source>
        <dbReference type="Proteomes" id="UP000002745"/>
    </source>
</evidence>
<evidence type="ECO:0000313" key="1">
    <source>
        <dbReference type="EMBL" id="ACT58012.1"/>
    </source>
</evidence>
<dbReference type="InterPro" id="IPR019660">
    <property type="entry name" value="Put_sensory_transdc_reg_YbjN"/>
</dbReference>
<dbReference type="eggNOG" id="COG5465">
    <property type="taxonomic scope" value="Bacteria"/>
</dbReference>
<accession>C6XLV6</accession>